<name>A0AA92L7Q5_9FIRM</name>
<dbReference type="AlphaFoldDB" id="A0AA92L7Q5"/>
<dbReference type="Pfam" id="PF12960">
    <property type="entry name" value="DUF3849"/>
    <property type="match status" value="1"/>
</dbReference>
<feature type="domain" description="DUF3849" evidence="1">
    <location>
        <begin position="3"/>
        <end position="41"/>
    </location>
</feature>
<dbReference type="InterPro" id="IPR024383">
    <property type="entry name" value="DUF3849"/>
</dbReference>
<protein>
    <submittedName>
        <fullName evidence="2">DUF3849 domain-containing protein</fullName>
    </submittedName>
</protein>
<dbReference type="Proteomes" id="UP000596035">
    <property type="component" value="Chromosome"/>
</dbReference>
<reference evidence="2 3" key="1">
    <citation type="submission" date="2020-11" db="EMBL/GenBank/DDBJ databases">
        <title>Closed and high quality bacterial genomes of the OMM12 community.</title>
        <authorList>
            <person name="Marbouty M."/>
            <person name="Lamy-Besnier Q."/>
            <person name="Debarbieux L."/>
            <person name="Koszul R."/>
        </authorList>
    </citation>
    <scope>NUCLEOTIDE SEQUENCE [LARGE SCALE GENOMIC DNA]</scope>
    <source>
        <strain evidence="2 3">KB18</strain>
    </source>
</reference>
<sequence length="42" mass="5087">MYIYPYSLEYAIKYNEHDLWRESYQANCGCARAIESAIERHQ</sequence>
<evidence type="ECO:0000313" key="2">
    <source>
        <dbReference type="EMBL" id="QQR30549.1"/>
    </source>
</evidence>
<evidence type="ECO:0000259" key="1">
    <source>
        <dbReference type="Pfam" id="PF12960"/>
    </source>
</evidence>
<accession>A0AA92L7Q5</accession>
<dbReference type="EMBL" id="CP065321">
    <property type="protein sequence ID" value="QQR30549.1"/>
    <property type="molecule type" value="Genomic_DNA"/>
</dbReference>
<proteinExistence type="predicted"/>
<gene>
    <name evidence="2" type="ORF">I5Q82_02125</name>
</gene>
<evidence type="ECO:0000313" key="3">
    <source>
        <dbReference type="Proteomes" id="UP000596035"/>
    </source>
</evidence>
<dbReference type="RefSeq" id="WP_157130699.1">
    <property type="nucleotide sequence ID" value="NZ_CAQHGX010000012.1"/>
</dbReference>
<organism evidence="2 3">
    <name type="scientific">Acutalibacter muris</name>
    <dbReference type="NCBI Taxonomy" id="1796620"/>
    <lineage>
        <taxon>Bacteria</taxon>
        <taxon>Bacillati</taxon>
        <taxon>Bacillota</taxon>
        <taxon>Clostridia</taxon>
        <taxon>Eubacteriales</taxon>
        <taxon>Acutalibacteraceae</taxon>
        <taxon>Acutalibacter</taxon>
    </lineage>
</organism>